<name>A0ABX1W269_9SPHI</name>
<dbReference type="EC" id="2.7.13.3" evidence="2"/>
<accession>A0ABX1W269</accession>
<dbReference type="SUPFAM" id="SSF55874">
    <property type="entry name" value="ATPase domain of HSP90 chaperone/DNA topoisomerase II/histidine kinase"/>
    <property type="match status" value="1"/>
</dbReference>
<dbReference type="InterPro" id="IPR003594">
    <property type="entry name" value="HATPase_dom"/>
</dbReference>
<evidence type="ECO:0000256" key="2">
    <source>
        <dbReference type="ARBA" id="ARBA00012438"/>
    </source>
</evidence>
<evidence type="ECO:0000256" key="3">
    <source>
        <dbReference type="ARBA" id="ARBA00022679"/>
    </source>
</evidence>
<keyword evidence="7" id="KW-1185">Reference proteome</keyword>
<keyword evidence="4" id="KW-0418">Kinase</keyword>
<comment type="caution">
    <text evidence="6">The sequence shown here is derived from an EMBL/GenBank/DDBJ whole genome shotgun (WGS) entry which is preliminary data.</text>
</comment>
<keyword evidence="3" id="KW-0808">Transferase</keyword>
<evidence type="ECO:0000313" key="6">
    <source>
        <dbReference type="EMBL" id="NNU34058.1"/>
    </source>
</evidence>
<proteinExistence type="predicted"/>
<gene>
    <name evidence="6" type="ORF">HK413_07640</name>
</gene>
<evidence type="ECO:0000259" key="5">
    <source>
        <dbReference type="PROSITE" id="PS50109"/>
    </source>
</evidence>
<dbReference type="PROSITE" id="PS50109">
    <property type="entry name" value="HIS_KIN"/>
    <property type="match status" value="1"/>
</dbReference>
<reference evidence="6 7" key="1">
    <citation type="submission" date="2020-05" db="EMBL/GenBank/DDBJ databases">
        <authorList>
            <person name="Khan S.A."/>
            <person name="Jeon C.O."/>
            <person name="Chun B.H."/>
        </authorList>
    </citation>
    <scope>NUCLEOTIDE SEQUENCE [LARGE SCALE GENOMIC DNA]</scope>
    <source>
        <strain evidence="6 7">S1162</strain>
    </source>
</reference>
<dbReference type="PRINTS" id="PR00344">
    <property type="entry name" value="BCTRLSENSOR"/>
</dbReference>
<comment type="catalytic activity">
    <reaction evidence="1">
        <text>ATP + protein L-histidine = ADP + protein N-phospho-L-histidine.</text>
        <dbReference type="EC" id="2.7.13.3"/>
    </reaction>
</comment>
<organism evidence="6 7">
    <name type="scientific">Mucilaginibacter humi</name>
    <dbReference type="NCBI Taxonomy" id="2732510"/>
    <lineage>
        <taxon>Bacteria</taxon>
        <taxon>Pseudomonadati</taxon>
        <taxon>Bacteroidota</taxon>
        <taxon>Sphingobacteriia</taxon>
        <taxon>Sphingobacteriales</taxon>
        <taxon>Sphingobacteriaceae</taxon>
        <taxon>Mucilaginibacter</taxon>
    </lineage>
</organism>
<dbReference type="Gene3D" id="3.30.565.10">
    <property type="entry name" value="Histidine kinase-like ATPase, C-terminal domain"/>
    <property type="match status" value="1"/>
</dbReference>
<protein>
    <recommendedName>
        <fullName evidence="2">histidine kinase</fullName>
        <ecNumber evidence="2">2.7.13.3</ecNumber>
    </recommendedName>
</protein>
<sequence>MLGDQMRLTQILFHLVGNAIKFTEKGFVLLMVGITNRDSKTVGLHFSVADSGIGIPEELKAQIFEPFAASLSRTSRQFHGTLGLTIAFHLVKLHNSHLNFNSEEGIGTKFEFDLSYPVTTMPEVVESPKAISAISGMRVLVVEDEKLNILVLKKYWLIGA</sequence>
<feature type="domain" description="Histidine kinase" evidence="5">
    <location>
        <begin position="1"/>
        <end position="118"/>
    </location>
</feature>
<dbReference type="EMBL" id="JABFCR010000029">
    <property type="protein sequence ID" value="NNU34058.1"/>
    <property type="molecule type" value="Genomic_DNA"/>
</dbReference>
<evidence type="ECO:0000313" key="7">
    <source>
        <dbReference type="Proteomes" id="UP000566071"/>
    </source>
</evidence>
<dbReference type="InterPro" id="IPR004358">
    <property type="entry name" value="Sig_transdc_His_kin-like_C"/>
</dbReference>
<dbReference type="PANTHER" id="PTHR43047">
    <property type="entry name" value="TWO-COMPONENT HISTIDINE PROTEIN KINASE"/>
    <property type="match status" value="1"/>
</dbReference>
<dbReference type="Proteomes" id="UP000566071">
    <property type="component" value="Unassembled WGS sequence"/>
</dbReference>
<dbReference type="InterPro" id="IPR005467">
    <property type="entry name" value="His_kinase_dom"/>
</dbReference>
<evidence type="ECO:0000256" key="1">
    <source>
        <dbReference type="ARBA" id="ARBA00000085"/>
    </source>
</evidence>
<dbReference type="SMART" id="SM00387">
    <property type="entry name" value="HATPase_c"/>
    <property type="match status" value="1"/>
</dbReference>
<dbReference type="Pfam" id="PF02518">
    <property type="entry name" value="HATPase_c"/>
    <property type="match status" value="1"/>
</dbReference>
<evidence type="ECO:0000256" key="4">
    <source>
        <dbReference type="ARBA" id="ARBA00022777"/>
    </source>
</evidence>
<dbReference type="InterPro" id="IPR036890">
    <property type="entry name" value="HATPase_C_sf"/>
</dbReference>